<name>A0A210QI05_MIZYE</name>
<keyword evidence="1" id="KW-0732">Signal</keyword>
<feature type="chain" id="PRO_5012623056" description="NodB homology domain-containing protein" evidence="1">
    <location>
        <begin position="18"/>
        <end position="536"/>
    </location>
</feature>
<dbReference type="Proteomes" id="UP000242188">
    <property type="component" value="Unassembled WGS sequence"/>
</dbReference>
<dbReference type="InterPro" id="IPR052740">
    <property type="entry name" value="CE4"/>
</dbReference>
<dbReference type="GO" id="GO:0005975">
    <property type="term" value="P:carbohydrate metabolic process"/>
    <property type="evidence" value="ECO:0007669"/>
    <property type="project" value="InterPro"/>
</dbReference>
<accession>A0A210QI05</accession>
<evidence type="ECO:0000256" key="1">
    <source>
        <dbReference type="SAM" id="SignalP"/>
    </source>
</evidence>
<evidence type="ECO:0008006" key="4">
    <source>
        <dbReference type="Google" id="ProtNLM"/>
    </source>
</evidence>
<organism evidence="2 3">
    <name type="scientific">Mizuhopecten yessoensis</name>
    <name type="common">Japanese scallop</name>
    <name type="synonym">Patinopecten yessoensis</name>
    <dbReference type="NCBI Taxonomy" id="6573"/>
    <lineage>
        <taxon>Eukaryota</taxon>
        <taxon>Metazoa</taxon>
        <taxon>Spiralia</taxon>
        <taxon>Lophotrochozoa</taxon>
        <taxon>Mollusca</taxon>
        <taxon>Bivalvia</taxon>
        <taxon>Autobranchia</taxon>
        <taxon>Pteriomorphia</taxon>
        <taxon>Pectinida</taxon>
        <taxon>Pectinoidea</taxon>
        <taxon>Pectinidae</taxon>
        <taxon>Mizuhopecten</taxon>
    </lineage>
</organism>
<gene>
    <name evidence="2" type="ORF">KP79_PYT14751</name>
</gene>
<dbReference type="PANTHER" id="PTHR45985:SF8">
    <property type="entry name" value="CHITIN DEACETYLASE-LIKE 9, ISOFORM A"/>
    <property type="match status" value="1"/>
</dbReference>
<proteinExistence type="predicted"/>
<dbReference type="PANTHER" id="PTHR45985">
    <property type="match status" value="1"/>
</dbReference>
<protein>
    <recommendedName>
        <fullName evidence="4">NodB homology domain-containing protein</fullName>
    </recommendedName>
</protein>
<comment type="caution">
    <text evidence="2">The sequence shown here is derived from an EMBL/GenBank/DDBJ whole genome shotgun (WGS) entry which is preliminary data.</text>
</comment>
<dbReference type="SUPFAM" id="SSF88713">
    <property type="entry name" value="Glycoside hydrolase/deacetylase"/>
    <property type="match status" value="2"/>
</dbReference>
<sequence>MHLLSCLLILLPAVVSTSPFGCQQAVNCHLPSCFCSTFEHFMNRSDIPQMVYFGLDDAVTGSASGYYKTLFRRDRKNPNGCPITPTLYISHKYTQYDVVREYRELGYELAVHSVTHTNINTGPKVLQEARDQKENIINLAGAKREDVVGWRSPFLQTAGDVQVEMLQRLGYEYDISLTNKRAHMRDSSPFPFTLDYGWQYNCQIRPCPTQSHKSFWEVPVNALRDFKDQYSCAYVDGCYNRPATEAQAYKYIMDNFLSHYNGNRAPLGFNMHYAWFMSPNNLRAMDRAIHDMMQYHGVYIINSGTFRMYLKLLKDRGMEIASKGYNGVHYNDQHVLNDEMYTQLYDLSNLDIKPKGWRSPNLKPLGDGQFEKVMKYGYLYDSTLTAPREHTGDKIWPFTLDYGWKESCVIPDCPKSAYPGLWEVPNTPIIDYRNQYICNYVDGCMFSPPTANDTFNFLWNNFKSHYQTNKAPFGIHLRHIWFSHPFFTKNLEGLRMFVDKLSTMNDVYILSIQNIIEWMKKPTSLQNLHVSSPWNC</sequence>
<dbReference type="AlphaFoldDB" id="A0A210QI05"/>
<dbReference type="EMBL" id="NEDP02003547">
    <property type="protein sequence ID" value="OWF48393.1"/>
    <property type="molecule type" value="Genomic_DNA"/>
</dbReference>
<dbReference type="InterPro" id="IPR011330">
    <property type="entry name" value="Glyco_hydro/deAcase_b/a-brl"/>
</dbReference>
<dbReference type="OrthoDB" id="504708at2759"/>
<dbReference type="Gene3D" id="3.20.20.370">
    <property type="entry name" value="Glycoside hydrolase/deacetylase"/>
    <property type="match status" value="2"/>
</dbReference>
<keyword evidence="3" id="KW-1185">Reference proteome</keyword>
<reference evidence="2 3" key="1">
    <citation type="journal article" date="2017" name="Nat. Ecol. Evol.">
        <title>Scallop genome provides insights into evolution of bilaterian karyotype and development.</title>
        <authorList>
            <person name="Wang S."/>
            <person name="Zhang J."/>
            <person name="Jiao W."/>
            <person name="Li J."/>
            <person name="Xun X."/>
            <person name="Sun Y."/>
            <person name="Guo X."/>
            <person name="Huan P."/>
            <person name="Dong B."/>
            <person name="Zhang L."/>
            <person name="Hu X."/>
            <person name="Sun X."/>
            <person name="Wang J."/>
            <person name="Zhao C."/>
            <person name="Wang Y."/>
            <person name="Wang D."/>
            <person name="Huang X."/>
            <person name="Wang R."/>
            <person name="Lv J."/>
            <person name="Li Y."/>
            <person name="Zhang Z."/>
            <person name="Liu B."/>
            <person name="Lu W."/>
            <person name="Hui Y."/>
            <person name="Liang J."/>
            <person name="Zhou Z."/>
            <person name="Hou R."/>
            <person name="Li X."/>
            <person name="Liu Y."/>
            <person name="Li H."/>
            <person name="Ning X."/>
            <person name="Lin Y."/>
            <person name="Zhao L."/>
            <person name="Xing Q."/>
            <person name="Dou J."/>
            <person name="Li Y."/>
            <person name="Mao J."/>
            <person name="Guo H."/>
            <person name="Dou H."/>
            <person name="Li T."/>
            <person name="Mu C."/>
            <person name="Jiang W."/>
            <person name="Fu Q."/>
            <person name="Fu X."/>
            <person name="Miao Y."/>
            <person name="Liu J."/>
            <person name="Yu Q."/>
            <person name="Li R."/>
            <person name="Liao H."/>
            <person name="Li X."/>
            <person name="Kong Y."/>
            <person name="Jiang Z."/>
            <person name="Chourrout D."/>
            <person name="Li R."/>
            <person name="Bao Z."/>
        </authorList>
    </citation>
    <scope>NUCLEOTIDE SEQUENCE [LARGE SCALE GENOMIC DNA]</scope>
    <source>
        <strain evidence="2 3">PY_sf001</strain>
    </source>
</reference>
<evidence type="ECO:0000313" key="3">
    <source>
        <dbReference type="Proteomes" id="UP000242188"/>
    </source>
</evidence>
<evidence type="ECO:0000313" key="2">
    <source>
        <dbReference type="EMBL" id="OWF48393.1"/>
    </source>
</evidence>
<feature type="signal peptide" evidence="1">
    <location>
        <begin position="1"/>
        <end position="17"/>
    </location>
</feature>